<gene>
    <name evidence="4" type="ORF">V1264_003845</name>
</gene>
<dbReference type="Gene3D" id="3.30.10.10">
    <property type="entry name" value="Trypsin Inhibitor V, subunit A"/>
    <property type="match status" value="1"/>
</dbReference>
<evidence type="ECO:0000313" key="4">
    <source>
        <dbReference type="EMBL" id="KAK7096781.1"/>
    </source>
</evidence>
<keyword evidence="5" id="KW-1185">Reference proteome</keyword>
<evidence type="ECO:0000313" key="5">
    <source>
        <dbReference type="Proteomes" id="UP001374579"/>
    </source>
</evidence>
<dbReference type="Proteomes" id="UP001374579">
    <property type="component" value="Unassembled WGS sequence"/>
</dbReference>
<evidence type="ECO:0000256" key="2">
    <source>
        <dbReference type="ARBA" id="ARBA00022690"/>
    </source>
</evidence>
<organism evidence="4 5">
    <name type="scientific">Littorina saxatilis</name>
    <dbReference type="NCBI Taxonomy" id="31220"/>
    <lineage>
        <taxon>Eukaryota</taxon>
        <taxon>Metazoa</taxon>
        <taxon>Spiralia</taxon>
        <taxon>Lophotrochozoa</taxon>
        <taxon>Mollusca</taxon>
        <taxon>Gastropoda</taxon>
        <taxon>Caenogastropoda</taxon>
        <taxon>Littorinimorpha</taxon>
        <taxon>Littorinoidea</taxon>
        <taxon>Littorinidae</taxon>
        <taxon>Littorina</taxon>
    </lineage>
</organism>
<dbReference type="AlphaFoldDB" id="A0AAN9G663"/>
<comment type="similarity">
    <text evidence="1">Belongs to the protease inhibitor I13 (potato type I serine protease inhibitor) family.</text>
</comment>
<reference evidence="4 5" key="1">
    <citation type="submission" date="2024-02" db="EMBL/GenBank/DDBJ databases">
        <title>Chromosome-scale genome assembly of the rough periwinkle Littorina saxatilis.</title>
        <authorList>
            <person name="De Jode A."/>
            <person name="Faria R."/>
            <person name="Formenti G."/>
            <person name="Sims Y."/>
            <person name="Smith T.P."/>
            <person name="Tracey A."/>
            <person name="Wood J.M.D."/>
            <person name="Zagrodzka Z.B."/>
            <person name="Johannesson K."/>
            <person name="Butlin R.K."/>
            <person name="Leder E.H."/>
        </authorList>
    </citation>
    <scope>NUCLEOTIDE SEQUENCE [LARGE SCALE GENOMIC DNA]</scope>
    <source>
        <strain evidence="4">Snail1</strain>
        <tissue evidence="4">Muscle</tissue>
    </source>
</reference>
<keyword evidence="2" id="KW-0646">Protease inhibitor</keyword>
<dbReference type="EMBL" id="JBAMIC010000013">
    <property type="protein sequence ID" value="KAK7096781.1"/>
    <property type="molecule type" value="Genomic_DNA"/>
</dbReference>
<dbReference type="GO" id="GO:0009611">
    <property type="term" value="P:response to wounding"/>
    <property type="evidence" value="ECO:0007669"/>
    <property type="project" value="InterPro"/>
</dbReference>
<dbReference type="InterPro" id="IPR036354">
    <property type="entry name" value="Prot_inh_pot1_sf"/>
</dbReference>
<dbReference type="Pfam" id="PF00280">
    <property type="entry name" value="potato_inhibit"/>
    <property type="match status" value="1"/>
</dbReference>
<dbReference type="GO" id="GO:0004867">
    <property type="term" value="F:serine-type endopeptidase inhibitor activity"/>
    <property type="evidence" value="ECO:0007669"/>
    <property type="project" value="UniProtKB-KW"/>
</dbReference>
<dbReference type="PANTHER" id="PTHR33091">
    <property type="entry name" value="PROTEIN, PUTATIVE, EXPRESSED-RELATED"/>
    <property type="match status" value="1"/>
</dbReference>
<name>A0AAN9G663_9CAEN</name>
<keyword evidence="3" id="KW-0722">Serine protease inhibitor</keyword>
<comment type="caution">
    <text evidence="4">The sequence shown here is derived from an EMBL/GenBank/DDBJ whole genome shotgun (WGS) entry which is preliminary data.</text>
</comment>
<evidence type="ECO:0000256" key="1">
    <source>
        <dbReference type="ARBA" id="ARBA00008210"/>
    </source>
</evidence>
<protein>
    <submittedName>
        <fullName evidence="4">Uncharacterized protein</fullName>
    </submittedName>
</protein>
<dbReference type="InterPro" id="IPR000864">
    <property type="entry name" value="Prot_inh_pot1"/>
</dbReference>
<dbReference type="PRINTS" id="PR00292">
    <property type="entry name" value="POTATOINHBTR"/>
</dbReference>
<dbReference type="PANTHER" id="PTHR33091:SF29">
    <property type="entry name" value="SUBTILISIN INHIBITOR 1"/>
    <property type="match status" value="1"/>
</dbReference>
<evidence type="ECO:0000256" key="3">
    <source>
        <dbReference type="ARBA" id="ARBA00022900"/>
    </source>
</evidence>
<dbReference type="SUPFAM" id="SSF54654">
    <property type="entry name" value="CI-2 family of serine protease inhibitors"/>
    <property type="match status" value="1"/>
</dbReference>
<accession>A0AAN9G663</accession>
<sequence>MAQVQVSAKTTWPELVGKSYEEAAASIRKENPELQVSKVAPGQPMTRDFRHDRVRIMVDENDVIIQAPSVG</sequence>
<proteinExistence type="inferred from homology"/>